<evidence type="ECO:0000313" key="2">
    <source>
        <dbReference type="EMBL" id="RUP50575.1"/>
    </source>
</evidence>
<evidence type="ECO:0000313" key="3">
    <source>
        <dbReference type="Proteomes" id="UP000268093"/>
    </source>
</evidence>
<reference evidence="2 3" key="1">
    <citation type="journal article" date="2018" name="New Phytol.">
        <title>Phylogenomics of Endogonaceae and evolution of mycorrhizas within Mucoromycota.</title>
        <authorList>
            <person name="Chang Y."/>
            <person name="Desiro A."/>
            <person name="Na H."/>
            <person name="Sandor L."/>
            <person name="Lipzen A."/>
            <person name="Clum A."/>
            <person name="Barry K."/>
            <person name="Grigoriev I.V."/>
            <person name="Martin F.M."/>
            <person name="Stajich J.E."/>
            <person name="Smith M.E."/>
            <person name="Bonito G."/>
            <person name="Spatafora J.W."/>
        </authorList>
    </citation>
    <scope>NUCLEOTIDE SEQUENCE [LARGE SCALE GENOMIC DNA]</scope>
    <source>
        <strain evidence="2 3">GMNB39</strain>
    </source>
</reference>
<dbReference type="AlphaFoldDB" id="A0A433DIG3"/>
<feature type="compositionally biased region" description="Polar residues" evidence="1">
    <location>
        <begin position="111"/>
        <end position="120"/>
    </location>
</feature>
<dbReference type="EMBL" id="RBNI01001341">
    <property type="protein sequence ID" value="RUP50575.1"/>
    <property type="molecule type" value="Genomic_DNA"/>
</dbReference>
<dbReference type="OrthoDB" id="1658288at2759"/>
<organism evidence="2 3">
    <name type="scientific">Jimgerdemannia flammicorona</name>
    <dbReference type="NCBI Taxonomy" id="994334"/>
    <lineage>
        <taxon>Eukaryota</taxon>
        <taxon>Fungi</taxon>
        <taxon>Fungi incertae sedis</taxon>
        <taxon>Mucoromycota</taxon>
        <taxon>Mucoromycotina</taxon>
        <taxon>Endogonomycetes</taxon>
        <taxon>Endogonales</taxon>
        <taxon>Endogonaceae</taxon>
        <taxon>Jimgerdemannia</taxon>
    </lineage>
</organism>
<keyword evidence="3" id="KW-1185">Reference proteome</keyword>
<accession>A0A433DIG3</accession>
<evidence type="ECO:0008006" key="4">
    <source>
        <dbReference type="Google" id="ProtNLM"/>
    </source>
</evidence>
<dbReference type="InterPro" id="IPR011990">
    <property type="entry name" value="TPR-like_helical_dom_sf"/>
</dbReference>
<dbReference type="Gene3D" id="1.25.40.10">
    <property type="entry name" value="Tetratricopeptide repeat domain"/>
    <property type="match status" value="1"/>
</dbReference>
<gene>
    <name evidence="2" type="ORF">BC936DRAFT_138595</name>
</gene>
<feature type="region of interest" description="Disordered" evidence="1">
    <location>
        <begin position="90"/>
        <end position="142"/>
    </location>
</feature>
<dbReference type="Proteomes" id="UP000268093">
    <property type="component" value="Unassembled WGS sequence"/>
</dbReference>
<proteinExistence type="predicted"/>
<sequence>MANEVHLPHVRHIVAQLNNHSQMTPNCQNILIGLLGRTVVYLTNSGTLQGIEEFAKMAVSISEKINGPKHPDTATTLNNFAELLDNQQGRAAIPTGADNPREGFGTRPPGHSNNTEQSGQALLETGQVQRGEAALPMSTGDP</sequence>
<comment type="caution">
    <text evidence="2">The sequence shown here is derived from an EMBL/GenBank/DDBJ whole genome shotgun (WGS) entry which is preliminary data.</text>
</comment>
<evidence type="ECO:0000256" key="1">
    <source>
        <dbReference type="SAM" id="MobiDB-lite"/>
    </source>
</evidence>
<name>A0A433DIG3_9FUNG</name>
<protein>
    <recommendedName>
        <fullName evidence="4">Kinesin light chain</fullName>
    </recommendedName>
</protein>